<dbReference type="SUPFAM" id="SSF54427">
    <property type="entry name" value="NTF2-like"/>
    <property type="match status" value="1"/>
</dbReference>
<comment type="subcellular location">
    <subcellularLocation>
        <location evidence="1">Membrane</location>
    </subcellularLocation>
</comment>
<dbReference type="Proteomes" id="UP000634660">
    <property type="component" value="Unassembled WGS sequence"/>
</dbReference>
<feature type="transmembrane region" description="Helical" evidence="4">
    <location>
        <begin position="108"/>
        <end position="128"/>
    </location>
</feature>
<keyword evidence="4" id="KW-0812">Transmembrane</keyword>
<dbReference type="InterPro" id="IPR032710">
    <property type="entry name" value="NTF2-like_dom_sf"/>
</dbReference>
<dbReference type="PANTHER" id="PTHR37042:SF4">
    <property type="entry name" value="OUTER MEMBRANE PROTEIN RV1973"/>
    <property type="match status" value="1"/>
</dbReference>
<evidence type="ECO:0000256" key="1">
    <source>
        <dbReference type="ARBA" id="ARBA00004370"/>
    </source>
</evidence>
<evidence type="ECO:0000256" key="4">
    <source>
        <dbReference type="SAM" id="Phobius"/>
    </source>
</evidence>
<protein>
    <recommendedName>
        <fullName evidence="7">Mce-associated membrane protein</fullName>
    </recommendedName>
</protein>
<evidence type="ECO:0000313" key="6">
    <source>
        <dbReference type="Proteomes" id="UP000634660"/>
    </source>
</evidence>
<evidence type="ECO:0000256" key="2">
    <source>
        <dbReference type="ARBA" id="ARBA00023136"/>
    </source>
</evidence>
<evidence type="ECO:0000313" key="5">
    <source>
        <dbReference type="EMBL" id="GGZ46485.1"/>
    </source>
</evidence>
<evidence type="ECO:0000256" key="3">
    <source>
        <dbReference type="SAM" id="MobiDB-lite"/>
    </source>
</evidence>
<comment type="caution">
    <text evidence="5">The sequence shown here is derived from an EMBL/GenBank/DDBJ whole genome shotgun (WGS) entry which is preliminary data.</text>
</comment>
<keyword evidence="4" id="KW-1133">Transmembrane helix</keyword>
<name>A0A918UZW0_9ACTN</name>
<sequence>MTGLLRKTTDGRTRAGAPEPAQEALAPDTAEGPVGRDTTDPGTSGVPDTGAGAAAAPDASPDAASVTARAADADGADGEDGGDGDERADPDVRASGSGPRSGGRWRTAAFAAAVAVLLLAGSALFFGAHQLRSTPSAQNRALTDTAATDRVSGEVGDGLARIFSYTPTGADATERSARTVLGGRAARQYADLFAQLRANLEKQKITLNTQAVRTGVIELDGDTARLLVLLDQTSRRDEGSTTSASAQLTVTARFHDNRWQIVDIKAR</sequence>
<reference evidence="5" key="2">
    <citation type="submission" date="2020-09" db="EMBL/GenBank/DDBJ databases">
        <authorList>
            <person name="Sun Q."/>
            <person name="Ohkuma M."/>
        </authorList>
    </citation>
    <scope>NUCLEOTIDE SEQUENCE</scope>
    <source>
        <strain evidence="5">JCM 4834</strain>
    </source>
</reference>
<feature type="region of interest" description="Disordered" evidence="3">
    <location>
        <begin position="1"/>
        <end position="104"/>
    </location>
</feature>
<dbReference type="PANTHER" id="PTHR37042">
    <property type="entry name" value="OUTER MEMBRANE PROTEIN RV1973"/>
    <property type="match status" value="1"/>
</dbReference>
<keyword evidence="2 4" id="KW-0472">Membrane</keyword>
<evidence type="ECO:0008006" key="7">
    <source>
        <dbReference type="Google" id="ProtNLM"/>
    </source>
</evidence>
<proteinExistence type="predicted"/>
<gene>
    <name evidence="5" type="ORF">GCM10010371_02060</name>
</gene>
<feature type="compositionally biased region" description="Low complexity" evidence="3">
    <location>
        <begin position="45"/>
        <end position="70"/>
    </location>
</feature>
<reference evidence="5" key="1">
    <citation type="journal article" date="2014" name="Int. J. Syst. Evol. Microbiol.">
        <title>Complete genome sequence of Corynebacterium casei LMG S-19264T (=DSM 44701T), isolated from a smear-ripened cheese.</title>
        <authorList>
            <consortium name="US DOE Joint Genome Institute (JGI-PGF)"/>
            <person name="Walter F."/>
            <person name="Albersmeier A."/>
            <person name="Kalinowski J."/>
            <person name="Ruckert C."/>
        </authorList>
    </citation>
    <scope>NUCLEOTIDE SEQUENCE</scope>
    <source>
        <strain evidence="5">JCM 4834</strain>
    </source>
</reference>
<organism evidence="5 6">
    <name type="scientific">Streptomyces subrutilus</name>
    <dbReference type="NCBI Taxonomy" id="36818"/>
    <lineage>
        <taxon>Bacteria</taxon>
        <taxon>Bacillati</taxon>
        <taxon>Actinomycetota</taxon>
        <taxon>Actinomycetes</taxon>
        <taxon>Kitasatosporales</taxon>
        <taxon>Streptomycetaceae</taxon>
        <taxon>Streptomyces</taxon>
    </lineage>
</organism>
<dbReference type="EMBL" id="BMVX01000001">
    <property type="protein sequence ID" value="GGZ46485.1"/>
    <property type="molecule type" value="Genomic_DNA"/>
</dbReference>
<feature type="compositionally biased region" description="Acidic residues" evidence="3">
    <location>
        <begin position="74"/>
        <end position="83"/>
    </location>
</feature>
<dbReference type="GO" id="GO:0016020">
    <property type="term" value="C:membrane"/>
    <property type="evidence" value="ECO:0007669"/>
    <property type="project" value="UniProtKB-SubCell"/>
</dbReference>
<feature type="compositionally biased region" description="Low complexity" evidence="3">
    <location>
        <begin position="93"/>
        <end position="104"/>
    </location>
</feature>
<dbReference type="AlphaFoldDB" id="A0A918UZW0"/>
<accession>A0A918UZW0</accession>